<dbReference type="Proteomes" id="UP001150924">
    <property type="component" value="Unassembled WGS sequence"/>
</dbReference>
<organism evidence="2 3">
    <name type="scientific">Nannocystis pusilla</name>
    <dbReference type="NCBI Taxonomy" id="889268"/>
    <lineage>
        <taxon>Bacteria</taxon>
        <taxon>Pseudomonadati</taxon>
        <taxon>Myxococcota</taxon>
        <taxon>Polyangia</taxon>
        <taxon>Nannocystales</taxon>
        <taxon>Nannocystaceae</taxon>
        <taxon>Nannocystis</taxon>
    </lineage>
</organism>
<feature type="region of interest" description="Disordered" evidence="1">
    <location>
        <begin position="203"/>
        <end position="223"/>
    </location>
</feature>
<sequence length="223" mass="25253">MHGTIEKDSGRKRERYGFQIVTSELGPSNWLVHVFSKRPGDGVERDLFAFEGEAIDWAEDWCHEHRSITHKVKSTEDGAVAIILDHGGHEIQRLSPQPAPHAADLVAGQYIEALRRHDLVLIAERRKNRANFRMEMMELDEREEFLQGQIQTAKDAIKKIDDKRTDLKRGLSSPQVEFNFVASTAHDDLEQLDVEDYAKKRRSPRGALAAVKGGVEQTEASTT</sequence>
<dbReference type="RefSeq" id="WP_267765548.1">
    <property type="nucleotide sequence ID" value="NZ_JAPNKE010000001.1"/>
</dbReference>
<protein>
    <submittedName>
        <fullName evidence="2">Uncharacterized protein</fullName>
    </submittedName>
</protein>
<comment type="caution">
    <text evidence="2">The sequence shown here is derived from an EMBL/GenBank/DDBJ whole genome shotgun (WGS) entry which is preliminary data.</text>
</comment>
<dbReference type="AlphaFoldDB" id="A0A9X3ENS9"/>
<reference evidence="2" key="1">
    <citation type="submission" date="2022-11" db="EMBL/GenBank/DDBJ databases">
        <title>Minimal conservation of predation-associated metabolite biosynthetic gene clusters underscores biosynthetic potential of Myxococcota including descriptions for ten novel species: Archangium lansinium sp. nov., Myxococcus landrumus sp. nov., Nannocystis bai.</title>
        <authorList>
            <person name="Ahearne A."/>
            <person name="Stevens C."/>
            <person name="Phillips K."/>
        </authorList>
    </citation>
    <scope>NUCLEOTIDE SEQUENCE</scope>
    <source>
        <strain evidence="2">Na p29</strain>
    </source>
</reference>
<evidence type="ECO:0000313" key="3">
    <source>
        <dbReference type="Proteomes" id="UP001150924"/>
    </source>
</evidence>
<proteinExistence type="predicted"/>
<name>A0A9X3ENS9_9BACT</name>
<keyword evidence="3" id="KW-1185">Reference proteome</keyword>
<accession>A0A9X3ENS9</accession>
<evidence type="ECO:0000313" key="2">
    <source>
        <dbReference type="EMBL" id="MCY1004026.1"/>
    </source>
</evidence>
<dbReference type="EMBL" id="JAPNKE010000001">
    <property type="protein sequence ID" value="MCY1004026.1"/>
    <property type="molecule type" value="Genomic_DNA"/>
</dbReference>
<evidence type="ECO:0000256" key="1">
    <source>
        <dbReference type="SAM" id="MobiDB-lite"/>
    </source>
</evidence>
<gene>
    <name evidence="2" type="ORF">OV079_00265</name>
</gene>